<keyword evidence="4" id="KW-1185">Reference proteome</keyword>
<evidence type="ECO:0000259" key="3">
    <source>
        <dbReference type="Pfam" id="PF03629"/>
    </source>
</evidence>
<proteinExistence type="predicted"/>
<feature type="signal peptide" evidence="2">
    <location>
        <begin position="1"/>
        <end position="23"/>
    </location>
</feature>
<dbReference type="GO" id="GO:0005975">
    <property type="term" value="P:carbohydrate metabolic process"/>
    <property type="evidence" value="ECO:0007669"/>
    <property type="project" value="TreeGrafter"/>
</dbReference>
<feature type="domain" description="Sialate O-acetylesterase" evidence="3">
    <location>
        <begin position="127"/>
        <end position="359"/>
    </location>
</feature>
<dbReference type="Gene3D" id="3.40.50.1110">
    <property type="entry name" value="SGNH hydrolase"/>
    <property type="match status" value="1"/>
</dbReference>
<dbReference type="Proteomes" id="UP000515154">
    <property type="component" value="Linkage group LG19"/>
</dbReference>
<dbReference type="GO" id="GO:0001681">
    <property type="term" value="F:sialate O-acetylesterase activity"/>
    <property type="evidence" value="ECO:0007669"/>
    <property type="project" value="InterPro"/>
</dbReference>
<feature type="chain" id="PRO_5045019875" evidence="2">
    <location>
        <begin position="24"/>
        <end position="504"/>
    </location>
</feature>
<dbReference type="PANTHER" id="PTHR22901:SF0">
    <property type="entry name" value="SIALATE O-ACETYLESTERASE"/>
    <property type="match status" value="1"/>
</dbReference>
<accession>A0A7E6FHR0</accession>
<dbReference type="InterPro" id="IPR039329">
    <property type="entry name" value="SIAE"/>
</dbReference>
<organism evidence="4 6">
    <name type="scientific">Octopus sinensis</name>
    <name type="common">East Asian common octopus</name>
    <dbReference type="NCBI Taxonomy" id="2607531"/>
    <lineage>
        <taxon>Eukaryota</taxon>
        <taxon>Metazoa</taxon>
        <taxon>Spiralia</taxon>
        <taxon>Lophotrochozoa</taxon>
        <taxon>Mollusca</taxon>
        <taxon>Cephalopoda</taxon>
        <taxon>Coleoidea</taxon>
        <taxon>Octopodiformes</taxon>
        <taxon>Octopoda</taxon>
        <taxon>Incirrata</taxon>
        <taxon>Octopodidae</taxon>
        <taxon>Octopus</taxon>
    </lineage>
</organism>
<dbReference type="SUPFAM" id="SSF52266">
    <property type="entry name" value="SGNH hydrolase"/>
    <property type="match status" value="1"/>
</dbReference>
<keyword evidence="2" id="KW-0732">Signal</keyword>
<dbReference type="AlphaFoldDB" id="A0A7E6FHR0"/>
<dbReference type="KEGG" id="osn:115222313"/>
<keyword evidence="1" id="KW-0378">Hydrolase</keyword>
<protein>
    <submittedName>
        <fullName evidence="5 6">Sialate O-acetylesterase-like</fullName>
    </submittedName>
</protein>
<reference evidence="5 6" key="1">
    <citation type="submission" date="2025-08" db="UniProtKB">
        <authorList>
            <consortium name="RefSeq"/>
        </authorList>
    </citation>
    <scope>IDENTIFICATION</scope>
</reference>
<sequence length="504" mass="57308">MRNQFFPFLWVLLMIHGPFPCCTTPDPQCNFSGSQNIRFATYYSNNMVLQRSPQRAIVWGYSTHSNTNLTIKIDDVIVLKTISYFHPVINASIWTVKLPAKEAGGPHVITVQSSLSTIKLVNVLFGDVWICSGQSNMQFTTMMAFNGSNEAKGSIHYPHIRVFTTAYMAANQPEYDVKCALEQWSVASPEAIASSNWMYFSAICWMYGRRLYEEHRIPIGLVSSTYGGTPIEGWSSPDVLKKCPETKISFTKSSFWNAMIHPLLNMTIHGIIWYQGESNAQHPKQYSCLFPAMVADWRQKFNEGSYNQTSSTFPFGFVQLAPYHNLGFPALRWAQTASKGYVPNEKLPNVFMAVAMDLPDPTSPYGSVHPRYKEDIADRLIKGLKSLDYNTINNAYQGPFPQTFQMRNGEIEIQYNRVLDILSHKGFQISCAKHNECRNSMWLSIESSTNENQTSIFLSSNVTCYGERVCDIRYAWQESPCPLKKCPIYSQGTNLPAAPFWHRF</sequence>
<dbReference type="RefSeq" id="XP_036367117.1">
    <property type="nucleotide sequence ID" value="XM_036511224.1"/>
</dbReference>
<dbReference type="InterPro" id="IPR005181">
    <property type="entry name" value="SASA"/>
</dbReference>
<dbReference type="Pfam" id="PF03629">
    <property type="entry name" value="SASA"/>
    <property type="match status" value="1"/>
</dbReference>
<dbReference type="RefSeq" id="XP_036367118.1">
    <property type="nucleotide sequence ID" value="XM_036511225.1"/>
</dbReference>
<evidence type="ECO:0000256" key="1">
    <source>
        <dbReference type="ARBA" id="ARBA00022801"/>
    </source>
</evidence>
<name>A0A7E6FHR0_9MOLL</name>
<evidence type="ECO:0000313" key="5">
    <source>
        <dbReference type="RefSeq" id="XP_036367117.1"/>
    </source>
</evidence>
<dbReference type="PANTHER" id="PTHR22901">
    <property type="entry name" value="SIALATE O-ACETYLESTERASE"/>
    <property type="match status" value="1"/>
</dbReference>
<dbReference type="InterPro" id="IPR036514">
    <property type="entry name" value="SGNH_hydro_sf"/>
</dbReference>
<evidence type="ECO:0000313" key="4">
    <source>
        <dbReference type="Proteomes" id="UP000515154"/>
    </source>
</evidence>
<evidence type="ECO:0000256" key="2">
    <source>
        <dbReference type="SAM" id="SignalP"/>
    </source>
</evidence>
<evidence type="ECO:0000313" key="6">
    <source>
        <dbReference type="RefSeq" id="XP_036367118.1"/>
    </source>
</evidence>
<gene>
    <name evidence="5 6" type="primary">LOC115222313</name>
</gene>